<evidence type="ECO:0000313" key="1">
    <source>
        <dbReference type="EMBL" id="SEH43250.1"/>
    </source>
</evidence>
<evidence type="ECO:0000313" key="4">
    <source>
        <dbReference type="Proteomes" id="UP000198939"/>
    </source>
</evidence>
<reference evidence="3" key="2">
    <citation type="submission" date="2016-10" db="EMBL/GenBank/DDBJ databases">
        <authorList>
            <person name="Wibberg D."/>
        </authorList>
    </citation>
    <scope>NUCLEOTIDE SEQUENCE [LARGE SCALE GENOMIC DNA]</scope>
</reference>
<dbReference type="EMBL" id="FOCV01000018">
    <property type="protein sequence ID" value="SEO50100.1"/>
    <property type="molecule type" value="Genomic_DNA"/>
</dbReference>
<dbReference type="RefSeq" id="WP_072369927.1">
    <property type="nucleotide sequence ID" value="NZ_FNXB01000001.1"/>
</dbReference>
<dbReference type="Proteomes" id="UP000198939">
    <property type="component" value="Unassembled WGS sequence"/>
</dbReference>
<dbReference type="AlphaFoldDB" id="A0A1H8Q7B6"/>
<evidence type="ECO:0000313" key="2">
    <source>
        <dbReference type="EMBL" id="SEO50100.1"/>
    </source>
</evidence>
<sequence length="64" mass="7235">MFFLGGMTMGYLQPPAKTDREAAISTSIPAEKDRRLLETPEAVVRPRYGAGNERSLLWAWRILV</sequence>
<reference evidence="1" key="3">
    <citation type="submission" date="2016-10" db="EMBL/GenBank/DDBJ databases">
        <authorList>
            <person name="de Groot N.N."/>
        </authorList>
    </citation>
    <scope>NUCLEOTIDE SEQUENCE [LARGE SCALE GENOMIC DNA]</scope>
    <source>
        <strain evidence="1">CCBAU85039</strain>
    </source>
</reference>
<dbReference type="STRING" id="501024.RTCCBAU85039_0359"/>
<gene>
    <name evidence="1" type="ORF">RTCCBAU85039_0359</name>
    <name evidence="2" type="ORF">SAMN05216228_101890</name>
</gene>
<dbReference type="EMBL" id="FNXB01000001">
    <property type="protein sequence ID" value="SEH43250.1"/>
    <property type="molecule type" value="Genomic_DNA"/>
</dbReference>
<protein>
    <submittedName>
        <fullName evidence="1">Uncharacterized protein</fullName>
    </submittedName>
</protein>
<proteinExistence type="predicted"/>
<accession>A0A1H8Q7B6</accession>
<keyword evidence="4" id="KW-1185">Reference proteome</keyword>
<evidence type="ECO:0000313" key="3">
    <source>
        <dbReference type="Proteomes" id="UP000183063"/>
    </source>
</evidence>
<organism evidence="1 3">
    <name type="scientific">Rhizobium tibeticum</name>
    <dbReference type="NCBI Taxonomy" id="501024"/>
    <lineage>
        <taxon>Bacteria</taxon>
        <taxon>Pseudomonadati</taxon>
        <taxon>Pseudomonadota</taxon>
        <taxon>Alphaproteobacteria</taxon>
        <taxon>Hyphomicrobiales</taxon>
        <taxon>Rhizobiaceae</taxon>
        <taxon>Rhizobium/Agrobacterium group</taxon>
        <taxon>Rhizobium</taxon>
    </lineage>
</organism>
<reference evidence="2 4" key="1">
    <citation type="submission" date="2016-10" db="EMBL/GenBank/DDBJ databases">
        <authorList>
            <person name="Varghese N."/>
            <person name="Submissions S."/>
        </authorList>
    </citation>
    <scope>NUCLEOTIDE SEQUENCE [LARGE SCALE GENOMIC DNA]</scope>
    <source>
        <strain evidence="2 4">CGMCC 1.7071</strain>
    </source>
</reference>
<dbReference type="OrthoDB" id="8279763at2"/>
<name>A0A1H8Q7B6_9HYPH</name>
<dbReference type="Proteomes" id="UP000183063">
    <property type="component" value="Unassembled WGS sequence"/>
</dbReference>